<feature type="non-terminal residue" evidence="2">
    <location>
        <position position="196"/>
    </location>
</feature>
<dbReference type="Proteomes" id="UP000095751">
    <property type="component" value="Unassembled WGS sequence"/>
</dbReference>
<protein>
    <submittedName>
        <fullName evidence="2">Uncharacterized protein</fullName>
    </submittedName>
</protein>
<keyword evidence="3" id="KW-1185">Reference proteome</keyword>
<feature type="compositionally biased region" description="Basic and acidic residues" evidence="1">
    <location>
        <begin position="16"/>
        <end position="33"/>
    </location>
</feature>
<evidence type="ECO:0000313" key="3">
    <source>
        <dbReference type="Proteomes" id="UP000095751"/>
    </source>
</evidence>
<dbReference type="EMBL" id="KV784357">
    <property type="protein sequence ID" value="OEU17365.1"/>
    <property type="molecule type" value="Genomic_DNA"/>
</dbReference>
<reference evidence="2 3" key="1">
    <citation type="submission" date="2016-09" db="EMBL/GenBank/DDBJ databases">
        <title>Extensive genetic diversity and differential bi-allelic expression allows diatom success in the polar Southern Ocean.</title>
        <authorList>
            <consortium name="DOE Joint Genome Institute"/>
            <person name="Mock T."/>
            <person name="Otillar R.P."/>
            <person name="Strauss J."/>
            <person name="Dupont C."/>
            <person name="Frickenhaus S."/>
            <person name="Maumus F."/>
            <person name="Mcmullan M."/>
            <person name="Sanges R."/>
            <person name="Schmutz J."/>
            <person name="Toseland A."/>
            <person name="Valas R."/>
            <person name="Veluchamy A."/>
            <person name="Ward B.J."/>
            <person name="Allen A."/>
            <person name="Barry K."/>
            <person name="Falciatore A."/>
            <person name="Ferrante M."/>
            <person name="Fortunato A.E."/>
            <person name="Gloeckner G."/>
            <person name="Gruber A."/>
            <person name="Hipkin R."/>
            <person name="Janech M."/>
            <person name="Kroth P."/>
            <person name="Leese F."/>
            <person name="Lindquist E."/>
            <person name="Lyon B.R."/>
            <person name="Martin J."/>
            <person name="Mayer C."/>
            <person name="Parker M."/>
            <person name="Quesneville H."/>
            <person name="Raymond J."/>
            <person name="Uhlig C."/>
            <person name="Valentin K.U."/>
            <person name="Worden A.Z."/>
            <person name="Armbrust E.V."/>
            <person name="Bowler C."/>
            <person name="Green B."/>
            <person name="Moulton V."/>
            <person name="Van Oosterhout C."/>
            <person name="Grigoriev I."/>
        </authorList>
    </citation>
    <scope>NUCLEOTIDE SEQUENCE [LARGE SCALE GENOMIC DNA]</scope>
    <source>
        <strain evidence="2 3">CCMP1102</strain>
    </source>
</reference>
<name>A0A1E7FH49_9STRA</name>
<dbReference type="AlphaFoldDB" id="A0A1E7FH49"/>
<feature type="region of interest" description="Disordered" evidence="1">
    <location>
        <begin position="1"/>
        <end position="45"/>
    </location>
</feature>
<organism evidence="2 3">
    <name type="scientific">Fragilariopsis cylindrus CCMP1102</name>
    <dbReference type="NCBI Taxonomy" id="635003"/>
    <lineage>
        <taxon>Eukaryota</taxon>
        <taxon>Sar</taxon>
        <taxon>Stramenopiles</taxon>
        <taxon>Ochrophyta</taxon>
        <taxon>Bacillariophyta</taxon>
        <taxon>Bacillariophyceae</taxon>
        <taxon>Bacillariophycidae</taxon>
        <taxon>Bacillariales</taxon>
        <taxon>Bacillariaceae</taxon>
        <taxon>Fragilariopsis</taxon>
    </lineage>
</organism>
<sequence length="196" mass="21275">MALEKLQENVEQAKYIADHQDDQGQEKKQKQEQRQMNTLVAPLTSNKDFNARYQKNRFNPLEMSAVDPFADTPPLMATPAPDFGNEIPSLSLDVANPTTATIALPGPPLPRKTKLQRNHSLSLSDYGDGMGALSNTNLEIMGSSGVEFVNPFDDESNVYASENDTSVVSSFVPSSVTNHWAGAAPTQDGALKPSPL</sequence>
<evidence type="ECO:0000256" key="1">
    <source>
        <dbReference type="SAM" id="MobiDB-lite"/>
    </source>
</evidence>
<dbReference type="InParanoid" id="A0A1E7FH49"/>
<proteinExistence type="predicted"/>
<dbReference type="KEGG" id="fcy:FRACYDRAFT_217573"/>
<accession>A0A1E7FH49</accession>
<gene>
    <name evidence="2" type="ORF">FRACYDRAFT_217573</name>
</gene>
<evidence type="ECO:0000313" key="2">
    <source>
        <dbReference type="EMBL" id="OEU17365.1"/>
    </source>
</evidence>